<dbReference type="Pfam" id="PF01284">
    <property type="entry name" value="MARVEL"/>
    <property type="match status" value="1"/>
</dbReference>
<evidence type="ECO:0000256" key="3">
    <source>
        <dbReference type="ARBA" id="ARBA00022989"/>
    </source>
</evidence>
<dbReference type="PANTHER" id="PTHR37451:SF1">
    <property type="entry name" value="MARVEL DOMAIN-CONTAINING PROTEIN"/>
    <property type="match status" value="1"/>
</dbReference>
<proteinExistence type="predicted"/>
<dbReference type="OrthoDB" id="2117453at2759"/>
<protein>
    <recommendedName>
        <fullName evidence="6">MARVEL domain-containing protein</fullName>
    </recommendedName>
</protein>
<keyword evidence="4 5" id="KW-0472">Membrane</keyword>
<feature type="domain" description="MARVEL" evidence="6">
    <location>
        <begin position="32"/>
        <end position="154"/>
    </location>
</feature>
<feature type="transmembrane region" description="Helical" evidence="5">
    <location>
        <begin position="68"/>
        <end position="89"/>
    </location>
</feature>
<feature type="transmembrane region" description="Helical" evidence="5">
    <location>
        <begin position="35"/>
        <end position="56"/>
    </location>
</feature>
<keyword evidence="8" id="KW-1185">Reference proteome</keyword>
<evidence type="ECO:0000256" key="4">
    <source>
        <dbReference type="ARBA" id="ARBA00023136"/>
    </source>
</evidence>
<dbReference type="AlphaFoldDB" id="A0A1V6SNC1"/>
<organism evidence="7 8">
    <name type="scientific">Penicillium steckii</name>
    <dbReference type="NCBI Taxonomy" id="303698"/>
    <lineage>
        <taxon>Eukaryota</taxon>
        <taxon>Fungi</taxon>
        <taxon>Dikarya</taxon>
        <taxon>Ascomycota</taxon>
        <taxon>Pezizomycotina</taxon>
        <taxon>Eurotiomycetes</taxon>
        <taxon>Eurotiomycetidae</taxon>
        <taxon>Eurotiales</taxon>
        <taxon>Aspergillaceae</taxon>
        <taxon>Penicillium</taxon>
    </lineage>
</organism>
<dbReference type="PANTHER" id="PTHR37451">
    <property type="entry name" value="MARVEL DOMAIN"/>
    <property type="match status" value="1"/>
</dbReference>
<evidence type="ECO:0000256" key="2">
    <source>
        <dbReference type="ARBA" id="ARBA00022692"/>
    </source>
</evidence>
<dbReference type="InterPro" id="IPR008253">
    <property type="entry name" value="Marvel"/>
</dbReference>
<gene>
    <name evidence="7" type="ORF">PENSTE_c030G07800</name>
</gene>
<evidence type="ECO:0000313" key="8">
    <source>
        <dbReference type="Proteomes" id="UP000191285"/>
    </source>
</evidence>
<keyword evidence="2 5" id="KW-0812">Transmembrane</keyword>
<keyword evidence="3 5" id="KW-1133">Transmembrane helix</keyword>
<evidence type="ECO:0000313" key="7">
    <source>
        <dbReference type="EMBL" id="OQE15073.1"/>
    </source>
</evidence>
<dbReference type="Proteomes" id="UP000191285">
    <property type="component" value="Unassembled WGS sequence"/>
</dbReference>
<comment type="subcellular location">
    <subcellularLocation>
        <location evidence="1">Membrane</location>
        <topology evidence="1">Multi-pass membrane protein</topology>
    </subcellularLocation>
</comment>
<reference evidence="8" key="1">
    <citation type="journal article" date="2017" name="Nat. Microbiol.">
        <title>Global analysis of biosynthetic gene clusters reveals vast potential of secondary metabolite production in Penicillium species.</title>
        <authorList>
            <person name="Nielsen J.C."/>
            <person name="Grijseels S."/>
            <person name="Prigent S."/>
            <person name="Ji B."/>
            <person name="Dainat J."/>
            <person name="Nielsen K.F."/>
            <person name="Frisvad J.C."/>
            <person name="Workman M."/>
            <person name="Nielsen J."/>
        </authorList>
    </citation>
    <scope>NUCLEOTIDE SEQUENCE [LARGE SCALE GENOMIC DNA]</scope>
    <source>
        <strain evidence="8">IBT 24891</strain>
    </source>
</reference>
<feature type="transmembrane region" description="Helical" evidence="5">
    <location>
        <begin position="136"/>
        <end position="156"/>
    </location>
</feature>
<comment type="caution">
    <text evidence="7">The sequence shown here is derived from an EMBL/GenBank/DDBJ whole genome shotgun (WGS) entry which is preliminary data.</text>
</comment>
<sequence>MSASHLFSTTLHHHTTHIQNTYTITMIPWIQAIRIIQIIFALIVLALTAYVISTFYNSWSISDTVNYLLFLGCWTLLATPYLGAAPIFFPKLAHRFVIPAVEIITMIFWFAGFIALGAELPPPRWCHYSTCRALQAVTVFGSFEWVLFAVTTYFAIMDLLHHRNTGESAQKTQHGAHLGV</sequence>
<accession>A0A1V6SNC1</accession>
<evidence type="ECO:0000259" key="6">
    <source>
        <dbReference type="Pfam" id="PF01284"/>
    </source>
</evidence>
<dbReference type="STRING" id="303698.A0A1V6SNC1"/>
<evidence type="ECO:0000256" key="5">
    <source>
        <dbReference type="SAM" id="Phobius"/>
    </source>
</evidence>
<feature type="transmembrane region" description="Helical" evidence="5">
    <location>
        <begin position="96"/>
        <end position="116"/>
    </location>
</feature>
<dbReference type="GO" id="GO:0016020">
    <property type="term" value="C:membrane"/>
    <property type="evidence" value="ECO:0007669"/>
    <property type="project" value="UniProtKB-SubCell"/>
</dbReference>
<name>A0A1V6SNC1_9EURO</name>
<dbReference type="EMBL" id="MLKD01000030">
    <property type="protein sequence ID" value="OQE15073.1"/>
    <property type="molecule type" value="Genomic_DNA"/>
</dbReference>
<evidence type="ECO:0000256" key="1">
    <source>
        <dbReference type="ARBA" id="ARBA00004141"/>
    </source>
</evidence>